<dbReference type="EMBL" id="JACOOJ010000071">
    <property type="protein sequence ID" value="MBC5635099.1"/>
    <property type="molecule type" value="Genomic_DNA"/>
</dbReference>
<protein>
    <recommendedName>
        <fullName evidence="1">DUF7841 domain-containing protein</fullName>
    </recommendedName>
</protein>
<organism evidence="2 3">
    <name type="scientific">Parabacteroides hominis</name>
    <dbReference type="NCBI Taxonomy" id="2763057"/>
    <lineage>
        <taxon>Bacteria</taxon>
        <taxon>Pseudomonadati</taxon>
        <taxon>Bacteroidota</taxon>
        <taxon>Bacteroidia</taxon>
        <taxon>Bacteroidales</taxon>
        <taxon>Tannerellaceae</taxon>
        <taxon>Parabacteroides</taxon>
    </lineage>
</organism>
<evidence type="ECO:0000259" key="1">
    <source>
        <dbReference type="Pfam" id="PF25223"/>
    </source>
</evidence>
<evidence type="ECO:0000313" key="3">
    <source>
        <dbReference type="Proteomes" id="UP000651475"/>
    </source>
</evidence>
<dbReference type="Proteomes" id="UP000651475">
    <property type="component" value="Unassembled WGS sequence"/>
</dbReference>
<proteinExistence type="predicted"/>
<comment type="caution">
    <text evidence="2">The sequence shown here is derived from an EMBL/GenBank/DDBJ whole genome shotgun (WGS) entry which is preliminary data.</text>
</comment>
<sequence>MRLDMYDDFPSGMKAYLSAYGWHFSKAMCDWAISMMEKEDGTGKKIKVQPWTKEQIDEMLKKYNVDVKKKGGYDYVYAANMCKADLLGSSVPNDQYAALYVKNVCDDPDAYDGIVFTRFYADCIGSGTPIIWEEMM</sequence>
<dbReference type="InterPro" id="IPR057163">
    <property type="entry name" value="DUF7841"/>
</dbReference>
<feature type="domain" description="DUF7841" evidence="1">
    <location>
        <begin position="12"/>
        <end position="135"/>
    </location>
</feature>
<dbReference type="RefSeq" id="WP_186931654.1">
    <property type="nucleotide sequence ID" value="NZ_JACOOJ010000071.1"/>
</dbReference>
<reference evidence="2 3" key="1">
    <citation type="submission" date="2020-08" db="EMBL/GenBank/DDBJ databases">
        <title>Genome public.</title>
        <authorList>
            <person name="Liu C."/>
            <person name="Sun Q."/>
        </authorList>
    </citation>
    <scope>NUCLEOTIDE SEQUENCE [LARGE SCALE GENOMIC DNA]</scope>
    <source>
        <strain evidence="2 3">NSJ-79</strain>
    </source>
</reference>
<name>A0ABR7DUJ2_9BACT</name>
<keyword evidence="3" id="KW-1185">Reference proteome</keyword>
<accession>A0ABR7DUJ2</accession>
<evidence type="ECO:0000313" key="2">
    <source>
        <dbReference type="EMBL" id="MBC5635099.1"/>
    </source>
</evidence>
<gene>
    <name evidence="2" type="ORF">H8S65_20390</name>
</gene>
<dbReference type="Pfam" id="PF25223">
    <property type="entry name" value="DUF7841"/>
    <property type="match status" value="1"/>
</dbReference>